<dbReference type="InterPro" id="IPR025827">
    <property type="entry name" value="Zn_ribbon_recom_dom"/>
</dbReference>
<dbReference type="PANTHER" id="PTHR30461:SF23">
    <property type="entry name" value="DNA RECOMBINASE-RELATED"/>
    <property type="match status" value="1"/>
</dbReference>
<protein>
    <submittedName>
        <fullName evidence="3">Recombinase family protein</fullName>
    </submittedName>
</protein>
<dbReference type="Pfam" id="PF07508">
    <property type="entry name" value="Recombinase"/>
    <property type="match status" value="1"/>
</dbReference>
<dbReference type="PROSITE" id="PS51737">
    <property type="entry name" value="RECOMBINASE_DNA_BIND"/>
    <property type="match status" value="1"/>
</dbReference>
<dbReference type="PROSITE" id="PS51736">
    <property type="entry name" value="RECOMBINASES_3"/>
    <property type="match status" value="1"/>
</dbReference>
<sequence length="467" mass="51773">MTTRRAVALYARISQDRSGDEAGVTRQLLDCRAEAERRGWTVAEEYVDDDVSAYSGKRRPAYERLLRDITEGRRDAVVVWHMDRLHRRPIELEQFVTVCERAGVRDVVTLSGEVDLANGDGLLMARLLAAVAANESASKSRRLKRKALEIAETGRPTMGGRRPFGFAEDRIAHEPTEAGVVREAAARLLAGESLNSVTRWIEETGVPTVSGADWRPLSVRQIVTNPRMWGMRVHQDQVIGAGTWEPILTPEQGERLRRLLLDPARRTNRTARRYLLSGMLTCGKCGARMVSAPREGVRRYACRTGPDQRGCGGVYVVADPLERFVAAAVLHRLDSPQMHDALTGNEHDDAEVAALAAKVQEDERRLLDLADMFAAGEIDRLGMKRVRDQITPRLDANRRALAAANGRDQVVEYAGRGAELREAWDGLDLSRQVAVVKAVLAGATVLPATQRGRRGFDPGRLVPDWRA</sequence>
<dbReference type="InterPro" id="IPR038109">
    <property type="entry name" value="DNA_bind_recomb_sf"/>
</dbReference>
<dbReference type="InterPro" id="IPR036162">
    <property type="entry name" value="Resolvase-like_N_sf"/>
</dbReference>
<evidence type="ECO:0000313" key="3">
    <source>
        <dbReference type="EMBL" id="UUI63615.1"/>
    </source>
</evidence>
<dbReference type="Gene3D" id="3.40.50.1390">
    <property type="entry name" value="Resolvase, N-terminal catalytic domain"/>
    <property type="match status" value="1"/>
</dbReference>
<dbReference type="InterPro" id="IPR050639">
    <property type="entry name" value="SSR_resolvase"/>
</dbReference>
<feature type="domain" description="Resolvase/invertase-type recombinase catalytic" evidence="1">
    <location>
        <begin position="6"/>
        <end position="154"/>
    </location>
</feature>
<dbReference type="Pfam" id="PF13408">
    <property type="entry name" value="Zn_ribbon_recom"/>
    <property type="match status" value="1"/>
</dbReference>
<keyword evidence="4" id="KW-1185">Reference proteome</keyword>
<gene>
    <name evidence="3" type="ORF">NP075_10680</name>
</gene>
<dbReference type="CDD" id="cd00338">
    <property type="entry name" value="Ser_Recombinase"/>
    <property type="match status" value="1"/>
</dbReference>
<dbReference type="InterPro" id="IPR011109">
    <property type="entry name" value="DNA_bind_recombinase_dom"/>
</dbReference>
<reference evidence="3 4" key="1">
    <citation type="submission" date="2022-07" db="EMBL/GenBank/DDBJ databases">
        <title>Novel species in genus cellulomonas.</title>
        <authorList>
            <person name="Ye L."/>
        </authorList>
    </citation>
    <scope>NUCLEOTIDE SEQUENCE [LARGE SCALE GENOMIC DNA]</scope>
    <source>
        <strain evidence="4">zg-Y908</strain>
    </source>
</reference>
<dbReference type="PANTHER" id="PTHR30461">
    <property type="entry name" value="DNA-INVERTASE FROM LAMBDOID PROPHAGE"/>
    <property type="match status" value="1"/>
</dbReference>
<evidence type="ECO:0000259" key="2">
    <source>
        <dbReference type="PROSITE" id="PS51737"/>
    </source>
</evidence>
<dbReference type="EMBL" id="CP101989">
    <property type="protein sequence ID" value="UUI63615.1"/>
    <property type="molecule type" value="Genomic_DNA"/>
</dbReference>
<accession>A0ABY5K0S1</accession>
<evidence type="ECO:0000259" key="1">
    <source>
        <dbReference type="PROSITE" id="PS51736"/>
    </source>
</evidence>
<name>A0ABY5K0S1_9CELL</name>
<dbReference type="SMART" id="SM00857">
    <property type="entry name" value="Resolvase"/>
    <property type="match status" value="1"/>
</dbReference>
<dbReference type="InterPro" id="IPR006119">
    <property type="entry name" value="Resolv_N"/>
</dbReference>
<dbReference type="SUPFAM" id="SSF53041">
    <property type="entry name" value="Resolvase-like"/>
    <property type="match status" value="1"/>
</dbReference>
<dbReference type="Gene3D" id="3.90.1750.20">
    <property type="entry name" value="Putative Large Serine Recombinase, Chain B, Domain 2"/>
    <property type="match status" value="1"/>
</dbReference>
<evidence type="ECO:0000313" key="4">
    <source>
        <dbReference type="Proteomes" id="UP001317322"/>
    </source>
</evidence>
<proteinExistence type="predicted"/>
<dbReference type="Proteomes" id="UP001317322">
    <property type="component" value="Chromosome"/>
</dbReference>
<dbReference type="Pfam" id="PF00239">
    <property type="entry name" value="Resolvase"/>
    <property type="match status" value="1"/>
</dbReference>
<organism evidence="3 4">
    <name type="scientific">Cellulomonas wangsupingiae</name>
    <dbReference type="NCBI Taxonomy" id="2968085"/>
    <lineage>
        <taxon>Bacteria</taxon>
        <taxon>Bacillati</taxon>
        <taxon>Actinomycetota</taxon>
        <taxon>Actinomycetes</taxon>
        <taxon>Micrococcales</taxon>
        <taxon>Cellulomonadaceae</taxon>
        <taxon>Cellulomonas</taxon>
    </lineage>
</organism>
<dbReference type="RefSeq" id="WP_227563159.1">
    <property type="nucleotide sequence ID" value="NZ_CP101989.1"/>
</dbReference>
<feature type="domain" description="Recombinase" evidence="2">
    <location>
        <begin position="163"/>
        <end position="266"/>
    </location>
</feature>